<protein>
    <submittedName>
        <fullName evidence="2">Aminopeptidase N-like N-terminal domain-containing protein</fullName>
    </submittedName>
</protein>
<dbReference type="WBParaSite" id="JU765_v2.g3034.t1">
    <property type="protein sequence ID" value="JU765_v2.g3034.t1"/>
    <property type="gene ID" value="JU765_v2.g3034"/>
</dbReference>
<dbReference type="Proteomes" id="UP000887576">
    <property type="component" value="Unplaced"/>
</dbReference>
<accession>A0AC34R3K1</accession>
<sequence>MASNNTDDCKEDIHVPTAEELRLQKNLEPIFYNLTLKIYVPGYVPLPTGKDFTFDGDLQMKFKVKKPTKKIELNSLNLDFPTNLEDYHLSTTGANSTKSKVIKITVEESLQKVFFELDNQLENGKEYEFQFRYSGNIRRQLAGLYLTTYRGSNGQDSYAAVTQMAPADARKMVPCFDEPEFKAVWKIKVHHPKGTRAASNAIEVLEKQQDP</sequence>
<organism evidence="1 2">
    <name type="scientific">Panagrolaimus sp. JU765</name>
    <dbReference type="NCBI Taxonomy" id="591449"/>
    <lineage>
        <taxon>Eukaryota</taxon>
        <taxon>Metazoa</taxon>
        <taxon>Ecdysozoa</taxon>
        <taxon>Nematoda</taxon>
        <taxon>Chromadorea</taxon>
        <taxon>Rhabditida</taxon>
        <taxon>Tylenchina</taxon>
        <taxon>Panagrolaimomorpha</taxon>
        <taxon>Panagrolaimoidea</taxon>
        <taxon>Panagrolaimidae</taxon>
        <taxon>Panagrolaimus</taxon>
    </lineage>
</organism>
<evidence type="ECO:0000313" key="2">
    <source>
        <dbReference type="WBParaSite" id="JU765_v2.g3034.t1"/>
    </source>
</evidence>
<evidence type="ECO:0000313" key="1">
    <source>
        <dbReference type="Proteomes" id="UP000887576"/>
    </source>
</evidence>
<reference evidence="2" key="1">
    <citation type="submission" date="2022-11" db="UniProtKB">
        <authorList>
            <consortium name="WormBaseParasite"/>
        </authorList>
    </citation>
    <scope>IDENTIFICATION</scope>
</reference>
<name>A0AC34R3K1_9BILA</name>
<proteinExistence type="predicted"/>